<keyword evidence="2" id="KW-1185">Reference proteome</keyword>
<name>A0ACB7EHP3_NIBAL</name>
<gene>
    <name evidence="1" type="ORF">GBF38_002643</name>
</gene>
<evidence type="ECO:0000313" key="2">
    <source>
        <dbReference type="Proteomes" id="UP000805704"/>
    </source>
</evidence>
<comment type="caution">
    <text evidence="1">The sequence shown here is derived from an EMBL/GenBank/DDBJ whole genome shotgun (WGS) entry which is preliminary data.</text>
</comment>
<dbReference type="Proteomes" id="UP000805704">
    <property type="component" value="Chromosome 9"/>
</dbReference>
<accession>A0ACB7EHP3</accession>
<protein>
    <submittedName>
        <fullName evidence="1">Uncharacterized protein</fullName>
    </submittedName>
</protein>
<dbReference type="EMBL" id="CM024797">
    <property type="protein sequence ID" value="KAG8000366.1"/>
    <property type="molecule type" value="Genomic_DNA"/>
</dbReference>
<proteinExistence type="predicted"/>
<reference evidence="1" key="1">
    <citation type="submission" date="2020-04" db="EMBL/GenBank/DDBJ databases">
        <title>A chromosome-scale assembly and high-density genetic map of the yellow drum (Nibea albiflora) genome.</title>
        <authorList>
            <person name="Xu D."/>
            <person name="Zhang W."/>
            <person name="Chen R."/>
            <person name="Tan P."/>
            <person name="Wang L."/>
            <person name="Song H."/>
            <person name="Tian L."/>
            <person name="Zhu Q."/>
            <person name="Wang B."/>
        </authorList>
    </citation>
    <scope>NUCLEOTIDE SEQUENCE</scope>
    <source>
        <strain evidence="1">ZJHYS-2018</strain>
    </source>
</reference>
<sequence>MMQHLRPCLRVSLGQSAVSQTLQVRVTVPDGQEGRAEAAGLSGPGPTQVRMSAGTFGHSAIEFSATVCQQNGASRSSHELSARPQDVLRV</sequence>
<evidence type="ECO:0000313" key="1">
    <source>
        <dbReference type="EMBL" id="KAG8000366.1"/>
    </source>
</evidence>
<organism evidence="1 2">
    <name type="scientific">Nibea albiflora</name>
    <name type="common">Yellow drum</name>
    <name type="synonym">Corvina albiflora</name>
    <dbReference type="NCBI Taxonomy" id="240163"/>
    <lineage>
        <taxon>Eukaryota</taxon>
        <taxon>Metazoa</taxon>
        <taxon>Chordata</taxon>
        <taxon>Craniata</taxon>
        <taxon>Vertebrata</taxon>
        <taxon>Euteleostomi</taxon>
        <taxon>Actinopterygii</taxon>
        <taxon>Neopterygii</taxon>
        <taxon>Teleostei</taxon>
        <taxon>Neoteleostei</taxon>
        <taxon>Acanthomorphata</taxon>
        <taxon>Eupercaria</taxon>
        <taxon>Sciaenidae</taxon>
        <taxon>Nibea</taxon>
    </lineage>
</organism>